<evidence type="ECO:0000313" key="7">
    <source>
        <dbReference type="Proteomes" id="UP000503462"/>
    </source>
</evidence>
<evidence type="ECO:0000256" key="5">
    <source>
        <dbReference type="ARBA" id="ARBA00023180"/>
    </source>
</evidence>
<name>A0A6H0XQH2_9PEZI</name>
<dbReference type="AlphaFoldDB" id="A0A6H0XQH2"/>
<evidence type="ECO:0000256" key="2">
    <source>
        <dbReference type="ARBA" id="ARBA00022670"/>
    </source>
</evidence>
<protein>
    <recommendedName>
        <fullName evidence="8">Serine carboxypeptidase S28</fullName>
    </recommendedName>
</protein>
<dbReference type="FunFam" id="3.40.50.1820:FF:000251">
    <property type="entry name" value="Extracelular serine carboxypeptidase, putative"/>
    <property type="match status" value="1"/>
</dbReference>
<keyword evidence="3" id="KW-0732">Signal</keyword>
<dbReference type="EMBL" id="CP051140">
    <property type="protein sequence ID" value="QIW96887.1"/>
    <property type="molecule type" value="Genomic_DNA"/>
</dbReference>
<evidence type="ECO:0000256" key="3">
    <source>
        <dbReference type="ARBA" id="ARBA00022729"/>
    </source>
</evidence>
<evidence type="ECO:0000256" key="1">
    <source>
        <dbReference type="ARBA" id="ARBA00011079"/>
    </source>
</evidence>
<dbReference type="OrthoDB" id="1735038at2759"/>
<keyword evidence="7" id="KW-1185">Reference proteome</keyword>
<dbReference type="Gene3D" id="3.40.50.1820">
    <property type="entry name" value="alpha/beta hydrolase"/>
    <property type="match status" value="2"/>
</dbReference>
<reference evidence="6 7" key="1">
    <citation type="journal article" date="2016" name="Sci. Rep.">
        <title>Peltaster fructicola genome reveals evolution from an invasive phytopathogen to an ectophytic parasite.</title>
        <authorList>
            <person name="Xu C."/>
            <person name="Chen H."/>
            <person name="Gleason M.L."/>
            <person name="Xu J.R."/>
            <person name="Liu H."/>
            <person name="Zhang R."/>
            <person name="Sun G."/>
        </authorList>
    </citation>
    <scope>NUCLEOTIDE SEQUENCE [LARGE SCALE GENOMIC DNA]</scope>
    <source>
        <strain evidence="6 7">LNHT1506</strain>
    </source>
</reference>
<comment type="similarity">
    <text evidence="1">Belongs to the peptidase S28 family.</text>
</comment>
<dbReference type="PANTHER" id="PTHR11010:SF117">
    <property type="entry name" value="SERINE PROTEASE 16"/>
    <property type="match status" value="1"/>
</dbReference>
<dbReference type="GO" id="GO:0006508">
    <property type="term" value="P:proteolysis"/>
    <property type="evidence" value="ECO:0007669"/>
    <property type="project" value="UniProtKB-KW"/>
</dbReference>
<dbReference type="GO" id="GO:0008239">
    <property type="term" value="F:dipeptidyl-peptidase activity"/>
    <property type="evidence" value="ECO:0007669"/>
    <property type="project" value="TreeGrafter"/>
</dbReference>
<keyword evidence="5" id="KW-0325">Glycoprotein</keyword>
<gene>
    <name evidence="6" type="ORF">AMS68_002405</name>
</gene>
<dbReference type="InterPro" id="IPR008758">
    <property type="entry name" value="Peptidase_S28"/>
</dbReference>
<sequence>MLTQPLLRTQEYNISVPVDHFHNDSKYAPHSNGSFDLRYWFDASHYQKGGPVIVLQGGETPADTRLPYLQKGLLAQLAQATHGIGVVLEHRYYGTSFPTPDLSTKNLRFLTTQQALADTAYFARNVKFEGLEKLDLTSKSTAYIGYGGSYAGAYNALLRVTYPEIFWGTISSSGVTEAIWDYWAYYEPIAQYAPPACIAAQRTLTHVVDNILIGKNDSKLTTTLKSAFQMAGITYTQDFTSALSSGISQWQSLNWDPAVSSPEFFNYCNNISSTEVLFPATEKLRNTASYLIEQGGYSCNESFTNQMLNYIGYVNLTLVQPCVSSDQTLDECYSQLNSTFYQQDDYSQQTWRSWGYQYCTEWGFLQTGSGVPKDQLPLISRTIDIPYSSTICREAFNLDTPADVSIINQYGGYNISYPRLAIIDGEADPWRLATPHAFGYGAKNRTSTVDEPFILIGGNAVHHWDENGLFPNQTTTNLPPQPVAKTQRQEVQFVKKWMKDWQTYCSIVGGCT</sequence>
<organism evidence="6 7">
    <name type="scientific">Peltaster fructicola</name>
    <dbReference type="NCBI Taxonomy" id="286661"/>
    <lineage>
        <taxon>Eukaryota</taxon>
        <taxon>Fungi</taxon>
        <taxon>Dikarya</taxon>
        <taxon>Ascomycota</taxon>
        <taxon>Pezizomycotina</taxon>
        <taxon>Dothideomycetes</taxon>
        <taxon>Dothideomycetes incertae sedis</taxon>
        <taxon>Peltaster</taxon>
    </lineage>
</organism>
<keyword evidence="4" id="KW-0378">Hydrolase</keyword>
<dbReference type="PANTHER" id="PTHR11010">
    <property type="entry name" value="PROTEASE S28 PRO-X CARBOXYPEPTIDASE-RELATED"/>
    <property type="match status" value="1"/>
</dbReference>
<evidence type="ECO:0008006" key="8">
    <source>
        <dbReference type="Google" id="ProtNLM"/>
    </source>
</evidence>
<dbReference type="Proteomes" id="UP000503462">
    <property type="component" value="Chromosome 2"/>
</dbReference>
<accession>A0A6H0XQH2</accession>
<evidence type="ECO:0000256" key="4">
    <source>
        <dbReference type="ARBA" id="ARBA00022801"/>
    </source>
</evidence>
<dbReference type="SUPFAM" id="SSF53474">
    <property type="entry name" value="alpha/beta-Hydrolases"/>
    <property type="match status" value="1"/>
</dbReference>
<dbReference type="GO" id="GO:0070008">
    <property type="term" value="F:serine-type exopeptidase activity"/>
    <property type="evidence" value="ECO:0007669"/>
    <property type="project" value="InterPro"/>
</dbReference>
<proteinExistence type="inferred from homology"/>
<dbReference type="Pfam" id="PF05577">
    <property type="entry name" value="Peptidase_S28"/>
    <property type="match status" value="1"/>
</dbReference>
<keyword evidence="2" id="KW-0645">Protease</keyword>
<evidence type="ECO:0000313" key="6">
    <source>
        <dbReference type="EMBL" id="QIW96887.1"/>
    </source>
</evidence>
<dbReference type="InterPro" id="IPR029058">
    <property type="entry name" value="AB_hydrolase_fold"/>
</dbReference>